<dbReference type="PANTHER" id="PTHR31084">
    <property type="entry name" value="ALPHA-L-FUCOSIDASE 2"/>
    <property type="match status" value="1"/>
</dbReference>
<dbReference type="GO" id="GO:0005975">
    <property type="term" value="P:carbohydrate metabolic process"/>
    <property type="evidence" value="ECO:0007669"/>
    <property type="project" value="InterPro"/>
</dbReference>
<dbReference type="InterPro" id="IPR012341">
    <property type="entry name" value="6hp_glycosidase-like_sf"/>
</dbReference>
<dbReference type="InterPro" id="IPR008928">
    <property type="entry name" value="6-hairpin_glycosidase_sf"/>
</dbReference>
<reference evidence="2" key="1">
    <citation type="submission" date="2018-05" db="EMBL/GenBank/DDBJ databases">
        <authorList>
            <person name="Lanie J.A."/>
            <person name="Ng W.-L."/>
            <person name="Kazmierczak K.M."/>
            <person name="Andrzejewski T.M."/>
            <person name="Davidsen T.M."/>
            <person name="Wayne K.J."/>
            <person name="Tettelin H."/>
            <person name="Glass J.I."/>
            <person name="Rusch D."/>
            <person name="Podicherti R."/>
            <person name="Tsui H.-C.T."/>
            <person name="Winkler M.E."/>
        </authorList>
    </citation>
    <scope>NUCLEOTIDE SEQUENCE</scope>
</reference>
<dbReference type="EMBL" id="UINC01035502">
    <property type="protein sequence ID" value="SVB28010.1"/>
    <property type="molecule type" value="Genomic_DNA"/>
</dbReference>
<dbReference type="Pfam" id="PF22124">
    <property type="entry name" value="Glyco_hydro_95_cat"/>
    <property type="match status" value="1"/>
</dbReference>
<dbReference type="PANTHER" id="PTHR31084:SF0">
    <property type="entry name" value="ALPHA-L-FUCOSIDASE 2"/>
    <property type="match status" value="1"/>
</dbReference>
<dbReference type="AlphaFoldDB" id="A0A382CPF8"/>
<accession>A0A382CPF8</accession>
<organism evidence="2">
    <name type="scientific">marine metagenome</name>
    <dbReference type="NCBI Taxonomy" id="408172"/>
    <lineage>
        <taxon>unclassified sequences</taxon>
        <taxon>metagenomes</taxon>
        <taxon>ecological metagenomes</taxon>
    </lineage>
</organism>
<sequence>MHTTELNYPVLEHEEGLLLGNGDLSVSIYQASDRIIWRFGKNDVWDRRLDLSDCPKPAHIDEIARGVKDEGWVNSGFVDGHGQAGQGASDPQRMRELCDGWPAYARRPYPCPKPVGELALHLPADQSGFRIQQRLTIEQNTVTIRCSWDSGAVINLECFVPPSPNVLVVTWTVENWTEETATAYQVPVWFSLYRWNDPTIEAFVSDLFARTRFRALSGAVNTGRTSPLPVPVVREVDGQPIIEQSFPPDLRFAGGFRYYLAPFVSGLTLEAIKPGASDEARLHIKGDYTVVEGWLAVAVPTSTDAGGADAELARIVATLQGTPSEIITQWRRDTEMRAQAFWHQSSVSIADTFMERVWYETLHARRCAYRSSVIAPGLMMPSTVGDYSLWHGDYHTNYNYQSPFWGDYTANQIDLGDAFFPGMRYIIEIGRKLSRDWWNCRGTFIHLTGYPFEIEGDPYGTGPLSRLAYMTGWIASHYWWRYVYTMDTEWLVDEGYPVIRDCALFYTDFLEKWDDDLYHAFPSGQGESFFTGSSVDYTDRPQVIRHIRYCLQKALEAAEILDTDDDLAAQWRQRLDRLVVVDDLDALSFSD</sequence>
<dbReference type="SUPFAM" id="SSF48208">
    <property type="entry name" value="Six-hairpin glycosidases"/>
    <property type="match status" value="1"/>
</dbReference>
<feature type="non-terminal residue" evidence="2">
    <location>
        <position position="591"/>
    </location>
</feature>
<evidence type="ECO:0000313" key="2">
    <source>
        <dbReference type="EMBL" id="SVB28010.1"/>
    </source>
</evidence>
<dbReference type="InterPro" id="IPR054363">
    <property type="entry name" value="GH95_cat"/>
</dbReference>
<dbReference type="Gene3D" id="1.50.10.10">
    <property type="match status" value="1"/>
</dbReference>
<evidence type="ECO:0000259" key="1">
    <source>
        <dbReference type="Pfam" id="PF22124"/>
    </source>
</evidence>
<protein>
    <recommendedName>
        <fullName evidence="1">Glycosyl hydrolase family 95 catalytic domain-containing protein</fullName>
    </recommendedName>
</protein>
<proteinExistence type="predicted"/>
<name>A0A382CPF8_9ZZZZ</name>
<dbReference type="GO" id="GO:0004560">
    <property type="term" value="F:alpha-L-fucosidase activity"/>
    <property type="evidence" value="ECO:0007669"/>
    <property type="project" value="TreeGrafter"/>
</dbReference>
<gene>
    <name evidence="2" type="ORF">METZ01_LOCUS180864</name>
</gene>
<feature type="domain" description="Glycosyl hydrolase family 95 catalytic" evidence="1">
    <location>
        <begin position="389"/>
        <end position="578"/>
    </location>
</feature>